<dbReference type="InterPro" id="IPR010463">
    <property type="entry name" value="DUF1057"/>
</dbReference>
<dbReference type="InterPro" id="IPR029058">
    <property type="entry name" value="AB_hydrolase_fold"/>
</dbReference>
<dbReference type="PANTHER" id="PTHR47533">
    <property type="entry name" value="PROTEIN CBG21859"/>
    <property type="match status" value="1"/>
</dbReference>
<dbReference type="Gene3D" id="3.40.50.1820">
    <property type="entry name" value="alpha/beta hydrolase"/>
    <property type="match status" value="1"/>
</dbReference>
<evidence type="ECO:0000313" key="2">
    <source>
        <dbReference type="Proteomes" id="UP000887116"/>
    </source>
</evidence>
<accession>A0A8X6F8P8</accession>
<dbReference type="Pfam" id="PF06342">
    <property type="entry name" value="DUF1057"/>
    <property type="match status" value="1"/>
</dbReference>
<comment type="caution">
    <text evidence="1">The sequence shown here is derived from an EMBL/GenBank/DDBJ whole genome shotgun (WGS) entry which is preliminary data.</text>
</comment>
<dbReference type="EMBL" id="BMAO01031146">
    <property type="protein sequence ID" value="GFQ72746.1"/>
    <property type="molecule type" value="Genomic_DNA"/>
</dbReference>
<dbReference type="PANTHER" id="PTHR47533:SF4">
    <property type="entry name" value="AB HYDROLASE-1 DOMAIN-CONTAINING PROTEIN"/>
    <property type="match status" value="1"/>
</dbReference>
<dbReference type="Proteomes" id="UP000887116">
    <property type="component" value="Unassembled WGS sequence"/>
</dbReference>
<dbReference type="AlphaFoldDB" id="A0A8X6F8P8"/>
<reference evidence="1" key="1">
    <citation type="submission" date="2020-07" db="EMBL/GenBank/DDBJ databases">
        <title>Multicomponent nature underlies the extraordinary mechanical properties of spider dragline silk.</title>
        <authorList>
            <person name="Kono N."/>
            <person name="Nakamura H."/>
            <person name="Mori M."/>
            <person name="Yoshida Y."/>
            <person name="Ohtoshi R."/>
            <person name="Malay A.D."/>
            <person name="Moran D.A.P."/>
            <person name="Tomita M."/>
            <person name="Numata K."/>
            <person name="Arakawa K."/>
        </authorList>
    </citation>
    <scope>NUCLEOTIDE SEQUENCE</scope>
</reference>
<gene>
    <name evidence="1" type="primary">AVEN_167262_1</name>
    <name evidence="1" type="ORF">TNCT_333921</name>
</gene>
<keyword evidence="2" id="KW-1185">Reference proteome</keyword>
<protein>
    <submittedName>
        <fullName evidence="1">Uncharacterized protein</fullName>
    </submittedName>
</protein>
<evidence type="ECO:0000313" key="1">
    <source>
        <dbReference type="EMBL" id="GFQ72746.1"/>
    </source>
</evidence>
<sequence length="338" mass="38495">MFAKKFTRLGVYSSDFYPSLRKLRENRTILFPLTRFHRFLTFEANNLRKYEVNIQTCGDIYQRWRKEKKFKSLPNGDLNFKVTYIDNYESNALKSKSSAPVVVAIHGAPGTCDDFDGLASYLQHKARIIVPTFPDFSIYEPGVFRFSTEEKAQFLKDFLTKISISHIDALIAHSSGIYPALRLCFDESLTIKSLIMLNVGTFSFDMKAAKHIRTMRKIIAASENPVLLKILQIIAPTLFKMAKLPVRIDNIMDTLLSATTMVYADVPQSKERFRQLSLKGIPILYAFSKDDKLIGDKCCYDLAYLLGASDADIYSYDKNGIIMHTGKKLAVKNLLSEN</sequence>
<dbReference type="OrthoDB" id="6431331at2759"/>
<organism evidence="1 2">
    <name type="scientific">Trichonephila clavata</name>
    <name type="common">Joro spider</name>
    <name type="synonym">Nephila clavata</name>
    <dbReference type="NCBI Taxonomy" id="2740835"/>
    <lineage>
        <taxon>Eukaryota</taxon>
        <taxon>Metazoa</taxon>
        <taxon>Ecdysozoa</taxon>
        <taxon>Arthropoda</taxon>
        <taxon>Chelicerata</taxon>
        <taxon>Arachnida</taxon>
        <taxon>Araneae</taxon>
        <taxon>Araneomorphae</taxon>
        <taxon>Entelegynae</taxon>
        <taxon>Araneoidea</taxon>
        <taxon>Nephilidae</taxon>
        <taxon>Trichonephila</taxon>
    </lineage>
</organism>
<name>A0A8X6F8P8_TRICU</name>
<proteinExistence type="predicted"/>
<dbReference type="SUPFAM" id="SSF53474">
    <property type="entry name" value="alpha/beta-Hydrolases"/>
    <property type="match status" value="1"/>
</dbReference>